<dbReference type="Pfam" id="PF07929">
    <property type="entry name" value="PRiA4_ORF3"/>
    <property type="match status" value="1"/>
</dbReference>
<protein>
    <recommendedName>
        <fullName evidence="2">Plasmid pRiA4b Orf3-like domain-containing protein</fullName>
    </recommendedName>
</protein>
<name>A0ABS3NDI8_9GAMM</name>
<dbReference type="SUPFAM" id="SSF159941">
    <property type="entry name" value="MM3350-like"/>
    <property type="match status" value="1"/>
</dbReference>
<evidence type="ECO:0000313" key="3">
    <source>
        <dbReference type="EMBL" id="MBO1518590.1"/>
    </source>
</evidence>
<evidence type="ECO:0000313" key="4">
    <source>
        <dbReference type="Proteomes" id="UP000664882"/>
    </source>
</evidence>
<dbReference type="Proteomes" id="UP000664882">
    <property type="component" value="Unassembled WGS sequence"/>
</dbReference>
<dbReference type="InterPro" id="IPR024047">
    <property type="entry name" value="MM3350-like_sf"/>
</dbReference>
<feature type="domain" description="Plasmid pRiA4b Orf3-like" evidence="2">
    <location>
        <begin position="22"/>
        <end position="130"/>
    </location>
</feature>
<proteinExistence type="predicted"/>
<keyword evidence="4" id="KW-1185">Reference proteome</keyword>
<evidence type="ECO:0000259" key="2">
    <source>
        <dbReference type="Pfam" id="PF07929"/>
    </source>
</evidence>
<organism evidence="3 4">
    <name type="scientific">Oceanisphaera pacifica</name>
    <dbReference type="NCBI Taxonomy" id="2818389"/>
    <lineage>
        <taxon>Bacteria</taxon>
        <taxon>Pseudomonadati</taxon>
        <taxon>Pseudomonadota</taxon>
        <taxon>Gammaproteobacteria</taxon>
        <taxon>Aeromonadales</taxon>
        <taxon>Aeromonadaceae</taxon>
        <taxon>Oceanisphaera</taxon>
    </lineage>
</organism>
<feature type="region of interest" description="Disordered" evidence="1">
    <location>
        <begin position="106"/>
        <end position="152"/>
    </location>
</feature>
<dbReference type="RefSeq" id="WP_208004180.1">
    <property type="nucleotide sequence ID" value="NZ_JAGDFX010000003.1"/>
</dbReference>
<dbReference type="InterPro" id="IPR012912">
    <property type="entry name" value="Plasmid_pRiA4b_Orf3-like"/>
</dbReference>
<dbReference type="EMBL" id="JAGDFX010000003">
    <property type="protein sequence ID" value="MBO1518590.1"/>
    <property type="molecule type" value="Genomic_DNA"/>
</dbReference>
<gene>
    <name evidence="3" type="ORF">J3U76_02875</name>
</gene>
<accession>A0ABS3NDI8</accession>
<dbReference type="Gene3D" id="3.10.290.30">
    <property type="entry name" value="MM3350-like"/>
    <property type="match status" value="1"/>
</dbReference>
<reference evidence="3 4" key="1">
    <citation type="submission" date="2021-03" db="EMBL/GenBank/DDBJ databases">
        <title>Oceanisphaera sp. nov., isolated from the intestine.</title>
        <authorList>
            <person name="Zhao L.-H."/>
            <person name="Shi L.-F."/>
        </authorList>
    </citation>
    <scope>NUCLEOTIDE SEQUENCE [LARGE SCALE GENOMIC DNA]</scope>
    <source>
        <strain evidence="3 4">DM8</strain>
    </source>
</reference>
<sequence>MIITLTIKLVGNIYTDSDWSCELEVDENIMLYELHDAIQEAVDFDNDHLFSFFTARNAHGSHHFMVDDEKDLEDISLLSLFPLRKGYKLFYWFDFGDDWIFQVSKSRKKPRASQPDREYPFLVSETGTKPEQYPSFEDDDNGSINPDDIVFL</sequence>
<evidence type="ECO:0000256" key="1">
    <source>
        <dbReference type="SAM" id="MobiDB-lite"/>
    </source>
</evidence>
<comment type="caution">
    <text evidence="3">The sequence shown here is derived from an EMBL/GenBank/DDBJ whole genome shotgun (WGS) entry which is preliminary data.</text>
</comment>